<organism evidence="1 2">
    <name type="scientific">Vitis vinifera</name>
    <name type="common">Grape</name>
    <dbReference type="NCBI Taxonomy" id="29760"/>
    <lineage>
        <taxon>Eukaryota</taxon>
        <taxon>Viridiplantae</taxon>
        <taxon>Streptophyta</taxon>
        <taxon>Embryophyta</taxon>
        <taxon>Tracheophyta</taxon>
        <taxon>Spermatophyta</taxon>
        <taxon>Magnoliopsida</taxon>
        <taxon>eudicotyledons</taxon>
        <taxon>Gunneridae</taxon>
        <taxon>Pentapetalae</taxon>
        <taxon>rosids</taxon>
        <taxon>Vitales</taxon>
        <taxon>Vitaceae</taxon>
        <taxon>Viteae</taxon>
        <taxon>Vitis</taxon>
    </lineage>
</organism>
<evidence type="ECO:0000313" key="2">
    <source>
        <dbReference type="Proteomes" id="UP000288805"/>
    </source>
</evidence>
<proteinExistence type="predicted"/>
<gene>
    <name evidence="1" type="ORF">CK203_085369</name>
</gene>
<sequence>MIKTVWIENSPKRMLYYRTKRRLSGTPNLISTVQIEDQGVMKLSSKFQAPRHFSMPKFDMYDGSGDPFDHNMHFPQAIKGFRWPQPMRSDPKTISTPHEDALVLALTMGRTHGKAHHGRPRKLY</sequence>
<reference evidence="1 2" key="1">
    <citation type="journal article" date="2018" name="PLoS Genet.">
        <title>Population sequencing reveals clonal diversity and ancestral inbreeding in the grapevine cultivar Chardonnay.</title>
        <authorList>
            <person name="Roach M.J."/>
            <person name="Johnson D.L."/>
            <person name="Bohlmann J."/>
            <person name="van Vuuren H.J."/>
            <person name="Jones S.J."/>
            <person name="Pretorius I.S."/>
            <person name="Schmidt S.A."/>
            <person name="Borneman A.R."/>
        </authorList>
    </citation>
    <scope>NUCLEOTIDE SEQUENCE [LARGE SCALE GENOMIC DNA]</scope>
    <source>
        <strain evidence="2">cv. Chardonnay</strain>
        <tissue evidence="1">Leaf</tissue>
    </source>
</reference>
<evidence type="ECO:0000313" key="1">
    <source>
        <dbReference type="EMBL" id="RVW42557.1"/>
    </source>
</evidence>
<comment type="caution">
    <text evidence="1">The sequence shown here is derived from an EMBL/GenBank/DDBJ whole genome shotgun (WGS) entry which is preliminary data.</text>
</comment>
<accession>A0A438E474</accession>
<protein>
    <submittedName>
        <fullName evidence="1">Uncharacterized protein</fullName>
    </submittedName>
</protein>
<name>A0A438E474_VITVI</name>
<dbReference type="AlphaFoldDB" id="A0A438E474"/>
<dbReference type="EMBL" id="QGNW01001402">
    <property type="protein sequence ID" value="RVW42557.1"/>
    <property type="molecule type" value="Genomic_DNA"/>
</dbReference>
<dbReference type="Proteomes" id="UP000288805">
    <property type="component" value="Unassembled WGS sequence"/>
</dbReference>